<dbReference type="Proteomes" id="UP000660265">
    <property type="component" value="Unassembled WGS sequence"/>
</dbReference>
<sequence length="466" mass="50909">MSQRERTAVIGGGMAGCAAAKELIKAGREVVIFEAAAGLGGRARSWHRSEIEPSVGINLWFTSFYKLMFERIHEYGLEDQLVEMSNNVIVVDNGQPAELLSDSLRSLLTYKHVGLRDRIGFLTGTLKETRLRKQLDIFDPVKLAPFDDGTTAAEYARKSLSQRGFDNLLRPEIESFWLWRCEDVSAAHVRAMQAQVAGAKFYVFRNGMEVIAERNAEGADIRLEHEVTDLQVTGGRVHITARSADGESHAEIFDDVVVATTAPVAAKLTAALPNDIVGRDTREFLETQVYEPALSVSYLVDFSSMPSEAHIVAAGADDPPVKTIITFPRKVKDAQGRSVDKHLAFVYPGRAETRRLLAMSPEEQYAETTRLVTKLWPDFPADAEPFEIAVRPHAMPLPAPGRYRMSARVIGLQHAPVVFAGDYFTAPISEAAMLSGIRAAEKLTTAGKLTPTSAAPTTAPTSAAAG</sequence>
<dbReference type="Gene3D" id="3.50.50.60">
    <property type="entry name" value="FAD/NAD(P)-binding domain"/>
    <property type="match status" value="1"/>
</dbReference>
<reference evidence="3" key="1">
    <citation type="journal article" date="2019" name="Int. J. Syst. Evol. Microbiol.">
        <title>The Global Catalogue of Microorganisms (GCM) 10K type strain sequencing project: providing services to taxonomists for standard genome sequencing and annotation.</title>
        <authorList>
            <consortium name="The Broad Institute Genomics Platform"/>
            <consortium name="The Broad Institute Genome Sequencing Center for Infectious Disease"/>
            <person name="Wu L."/>
            <person name="Ma J."/>
        </authorList>
    </citation>
    <scope>NUCLEOTIDE SEQUENCE [LARGE SCALE GENOMIC DNA]</scope>
    <source>
        <strain evidence="3">CGMCC 4.7275</strain>
    </source>
</reference>
<proteinExistence type="predicted"/>
<dbReference type="Pfam" id="PF01593">
    <property type="entry name" value="Amino_oxidase"/>
    <property type="match status" value="1"/>
</dbReference>
<protein>
    <recommendedName>
        <fullName evidence="1">Amine oxidase domain-containing protein</fullName>
    </recommendedName>
</protein>
<evidence type="ECO:0000313" key="3">
    <source>
        <dbReference type="Proteomes" id="UP000660265"/>
    </source>
</evidence>
<dbReference type="EMBL" id="BMMV01000018">
    <property type="protein sequence ID" value="GGK11998.1"/>
    <property type="molecule type" value="Genomic_DNA"/>
</dbReference>
<evidence type="ECO:0000313" key="2">
    <source>
        <dbReference type="EMBL" id="GGK11998.1"/>
    </source>
</evidence>
<name>A0ABQ2EHP4_9ACTN</name>
<dbReference type="InterPro" id="IPR050464">
    <property type="entry name" value="Zeta_carotene_desat/Oxidored"/>
</dbReference>
<organism evidence="2 3">
    <name type="scientific">Streptomyces camponoticapitis</name>
    <dbReference type="NCBI Taxonomy" id="1616125"/>
    <lineage>
        <taxon>Bacteria</taxon>
        <taxon>Bacillati</taxon>
        <taxon>Actinomycetota</taxon>
        <taxon>Actinomycetes</taxon>
        <taxon>Kitasatosporales</taxon>
        <taxon>Streptomycetaceae</taxon>
        <taxon>Streptomyces</taxon>
    </lineage>
</organism>
<gene>
    <name evidence="2" type="ORF">GCM10011583_50120</name>
</gene>
<dbReference type="SUPFAM" id="SSF51905">
    <property type="entry name" value="FAD/NAD(P)-binding domain"/>
    <property type="match status" value="1"/>
</dbReference>
<feature type="domain" description="Amine oxidase" evidence="1">
    <location>
        <begin position="14"/>
        <end position="442"/>
    </location>
</feature>
<keyword evidence="3" id="KW-1185">Reference proteome</keyword>
<dbReference type="PROSITE" id="PS51257">
    <property type="entry name" value="PROKAR_LIPOPROTEIN"/>
    <property type="match status" value="1"/>
</dbReference>
<dbReference type="InterPro" id="IPR002937">
    <property type="entry name" value="Amino_oxidase"/>
</dbReference>
<dbReference type="RefSeq" id="WP_189109808.1">
    <property type="nucleotide sequence ID" value="NZ_BMMV01000018.1"/>
</dbReference>
<accession>A0ABQ2EHP4</accession>
<evidence type="ECO:0000259" key="1">
    <source>
        <dbReference type="Pfam" id="PF01593"/>
    </source>
</evidence>
<dbReference type="PANTHER" id="PTHR42923">
    <property type="entry name" value="PROTOPORPHYRINOGEN OXIDASE"/>
    <property type="match status" value="1"/>
</dbReference>
<dbReference type="InterPro" id="IPR036188">
    <property type="entry name" value="FAD/NAD-bd_sf"/>
</dbReference>
<comment type="caution">
    <text evidence="2">The sequence shown here is derived from an EMBL/GenBank/DDBJ whole genome shotgun (WGS) entry which is preliminary data.</text>
</comment>